<reference evidence="3" key="1">
    <citation type="submission" date="2016-10" db="EMBL/GenBank/DDBJ databases">
        <authorList>
            <person name="Varghese N."/>
            <person name="Submissions S."/>
        </authorList>
    </citation>
    <scope>NUCLEOTIDE SEQUENCE [LARGE SCALE GENOMIC DNA]</scope>
    <source>
        <strain evidence="3">DSM 22251</strain>
    </source>
</reference>
<dbReference type="InterPro" id="IPR039793">
    <property type="entry name" value="UROS/Hem4"/>
</dbReference>
<dbReference type="PANTHER" id="PTHR12390:SF0">
    <property type="entry name" value="UROPORPHYRINOGEN-III SYNTHASE"/>
    <property type="match status" value="1"/>
</dbReference>
<evidence type="ECO:0000259" key="1">
    <source>
        <dbReference type="Pfam" id="PF02602"/>
    </source>
</evidence>
<dbReference type="EMBL" id="FORQ01000002">
    <property type="protein sequence ID" value="SFI88537.1"/>
    <property type="molecule type" value="Genomic_DNA"/>
</dbReference>
<dbReference type="GO" id="GO:0005829">
    <property type="term" value="C:cytosol"/>
    <property type="evidence" value="ECO:0007669"/>
    <property type="project" value="TreeGrafter"/>
</dbReference>
<evidence type="ECO:0000313" key="2">
    <source>
        <dbReference type="EMBL" id="SFI88537.1"/>
    </source>
</evidence>
<dbReference type="SUPFAM" id="SSF69618">
    <property type="entry name" value="HemD-like"/>
    <property type="match status" value="1"/>
</dbReference>
<protein>
    <submittedName>
        <fullName evidence="2">Uroporphyrinogen-III synthase</fullName>
    </submittedName>
</protein>
<gene>
    <name evidence="2" type="ORF">SAMN05421638_1351</name>
</gene>
<dbReference type="Proteomes" id="UP000242560">
    <property type="component" value="Unassembled WGS sequence"/>
</dbReference>
<dbReference type="CDD" id="cd06578">
    <property type="entry name" value="HemD"/>
    <property type="match status" value="1"/>
</dbReference>
<dbReference type="InterPro" id="IPR003754">
    <property type="entry name" value="4pyrrol_synth_uPrphyn_synth"/>
</dbReference>
<sequence>MNILFTKMLDEKEVSDVLGTDISPSFLEVIKINFRKFSPFNLENKSLIFTSVNGVEAFFENGFLPHENFTDRNYNKIYCVGRKTKLQLRKHGFGVFKMKKNAQELAEFIIENCPEESFVHFCGDLALDILQKNLPLQNIGYKKVVVYETELLYPKSENKHDAVAFFSPSGVRSFIKENSLDFKYIFSIGETTTAEIVKHTDQKIFTGKQNDLLGLLKLVKQEITKNSTLKPE</sequence>
<dbReference type="AlphaFoldDB" id="A0A1I3LV11"/>
<dbReference type="Gene3D" id="3.40.50.10090">
    <property type="match status" value="2"/>
</dbReference>
<dbReference type="RefSeq" id="WP_089819651.1">
    <property type="nucleotide sequence ID" value="NZ_FORQ01000002.1"/>
</dbReference>
<feature type="domain" description="Tetrapyrrole biosynthesis uroporphyrinogen III synthase" evidence="1">
    <location>
        <begin position="41"/>
        <end position="204"/>
    </location>
</feature>
<name>A0A1I3LV11_9FLAO</name>
<dbReference type="GO" id="GO:0006780">
    <property type="term" value="P:uroporphyrinogen III biosynthetic process"/>
    <property type="evidence" value="ECO:0007669"/>
    <property type="project" value="InterPro"/>
</dbReference>
<dbReference type="InterPro" id="IPR036108">
    <property type="entry name" value="4pyrrol_syn_uPrphyn_synt_sf"/>
</dbReference>
<evidence type="ECO:0000313" key="3">
    <source>
        <dbReference type="Proteomes" id="UP000242560"/>
    </source>
</evidence>
<dbReference type="Pfam" id="PF02602">
    <property type="entry name" value="HEM4"/>
    <property type="match status" value="1"/>
</dbReference>
<organism evidence="2 3">
    <name type="scientific">Kaistella treverensis</name>
    <dbReference type="NCBI Taxonomy" id="631455"/>
    <lineage>
        <taxon>Bacteria</taxon>
        <taxon>Pseudomonadati</taxon>
        <taxon>Bacteroidota</taxon>
        <taxon>Flavobacteriia</taxon>
        <taxon>Flavobacteriales</taxon>
        <taxon>Weeksellaceae</taxon>
        <taxon>Chryseobacterium group</taxon>
        <taxon>Kaistella</taxon>
    </lineage>
</organism>
<dbReference type="PANTHER" id="PTHR12390">
    <property type="entry name" value="UROPORPHYRINOGEN III SYNTHASE"/>
    <property type="match status" value="1"/>
</dbReference>
<keyword evidence="3" id="KW-1185">Reference proteome</keyword>
<proteinExistence type="predicted"/>
<accession>A0A1I3LV11</accession>
<dbReference type="GO" id="GO:0004852">
    <property type="term" value="F:uroporphyrinogen-III synthase activity"/>
    <property type="evidence" value="ECO:0007669"/>
    <property type="project" value="InterPro"/>
</dbReference>